<feature type="transmembrane region" description="Helical" evidence="1">
    <location>
        <begin position="227"/>
        <end position="246"/>
    </location>
</feature>
<feature type="transmembrane region" description="Helical" evidence="1">
    <location>
        <begin position="135"/>
        <end position="156"/>
    </location>
</feature>
<protein>
    <submittedName>
        <fullName evidence="2">Uncharacterized protein</fullName>
    </submittedName>
</protein>
<keyword evidence="3" id="KW-1185">Reference proteome</keyword>
<comment type="caution">
    <text evidence="2">The sequence shown here is derived from an EMBL/GenBank/DDBJ whole genome shotgun (WGS) entry which is preliminary data.</text>
</comment>
<sequence length="326" mass="36324">MSQQEIEISQSKDGRPEPFVVSLYSMQEAMMERENSSLSQSKSGQSQQSAHVVVKENTYVALGGAALVDDSPLTRNEIMTIRRILNSNHQDRIFSSASTESTDANSEYSEFPETTHAWAVFADKPQRNANNVDRFVGTTIIMFQLLSYALFVMEAIEDYQRGVVPVMTTHDNCQEEGENPYNNFICEAEVTSHFDAFVAFSMLSIFLTPDIMQAFRAVRSAPFGPTMFFAGLAAIEVIGAFLAATVAISYQLFIGEVTDAIEVGVGLLFVRELSARAYHGIRHKGVKQYKSYALVVTCLLGIGFIMETLCENTLSNQRMEAYDDRQ</sequence>
<keyword evidence="1" id="KW-0472">Membrane</keyword>
<proteinExistence type="predicted"/>
<keyword evidence="1" id="KW-0812">Transmembrane</keyword>
<dbReference type="EMBL" id="CAICTM010000185">
    <property type="protein sequence ID" value="CAB9504125.1"/>
    <property type="molecule type" value="Genomic_DNA"/>
</dbReference>
<organism evidence="2 3">
    <name type="scientific">Seminavis robusta</name>
    <dbReference type="NCBI Taxonomy" id="568900"/>
    <lineage>
        <taxon>Eukaryota</taxon>
        <taxon>Sar</taxon>
        <taxon>Stramenopiles</taxon>
        <taxon>Ochrophyta</taxon>
        <taxon>Bacillariophyta</taxon>
        <taxon>Bacillariophyceae</taxon>
        <taxon>Bacillariophycidae</taxon>
        <taxon>Naviculales</taxon>
        <taxon>Naviculaceae</taxon>
        <taxon>Seminavis</taxon>
    </lineage>
</organism>
<feature type="transmembrane region" description="Helical" evidence="1">
    <location>
        <begin position="291"/>
        <end position="309"/>
    </location>
</feature>
<name>A0A9N8DP28_9STRA</name>
<gene>
    <name evidence="2" type="ORF">SEMRO_186_G080730.1</name>
</gene>
<evidence type="ECO:0000313" key="2">
    <source>
        <dbReference type="EMBL" id="CAB9504125.1"/>
    </source>
</evidence>
<reference evidence="2" key="1">
    <citation type="submission" date="2020-06" db="EMBL/GenBank/DDBJ databases">
        <authorList>
            <consortium name="Plant Systems Biology data submission"/>
        </authorList>
    </citation>
    <scope>NUCLEOTIDE SEQUENCE</scope>
    <source>
        <strain evidence="2">D6</strain>
    </source>
</reference>
<accession>A0A9N8DP28</accession>
<dbReference type="AlphaFoldDB" id="A0A9N8DP28"/>
<evidence type="ECO:0000313" key="3">
    <source>
        <dbReference type="Proteomes" id="UP001153069"/>
    </source>
</evidence>
<evidence type="ECO:0000256" key="1">
    <source>
        <dbReference type="SAM" id="Phobius"/>
    </source>
</evidence>
<dbReference type="Proteomes" id="UP001153069">
    <property type="component" value="Unassembled WGS sequence"/>
</dbReference>
<keyword evidence="1" id="KW-1133">Transmembrane helix</keyword>